<reference evidence="2 3" key="1">
    <citation type="submission" date="2021-02" db="EMBL/GenBank/DDBJ databases">
        <title>Characterization of Marinitoga sp. nov. str. BP5-C20A.</title>
        <authorList>
            <person name="Erauso G."/>
            <person name="Postec A."/>
        </authorList>
    </citation>
    <scope>NUCLEOTIDE SEQUENCE [LARGE SCALE GENOMIC DNA]</scope>
    <source>
        <strain evidence="2 3">BP5-C20A</strain>
    </source>
</reference>
<evidence type="ECO:0000313" key="2">
    <source>
        <dbReference type="EMBL" id="WGS65013.1"/>
    </source>
</evidence>
<evidence type="ECO:0000313" key="3">
    <source>
        <dbReference type="Proteomes" id="UP001232493"/>
    </source>
</evidence>
<keyword evidence="1" id="KW-0472">Membrane</keyword>
<dbReference type="SUPFAM" id="SSF56784">
    <property type="entry name" value="HAD-like"/>
    <property type="match status" value="2"/>
</dbReference>
<evidence type="ECO:0000256" key="1">
    <source>
        <dbReference type="SAM" id="Phobius"/>
    </source>
</evidence>
<dbReference type="InterPro" id="IPR010021">
    <property type="entry name" value="PGPP1/Gep4"/>
</dbReference>
<keyword evidence="1" id="KW-0812">Transmembrane</keyword>
<proteinExistence type="predicted"/>
<dbReference type="Gene3D" id="3.40.50.1000">
    <property type="entry name" value="HAD superfamily/HAD-like"/>
    <property type="match status" value="2"/>
</dbReference>
<keyword evidence="3" id="KW-1185">Reference proteome</keyword>
<dbReference type="NCBIfam" id="TIGR01668">
    <property type="entry name" value="YqeG_hyp_ppase"/>
    <property type="match status" value="1"/>
</dbReference>
<keyword evidence="1" id="KW-1133">Transmembrane helix</keyword>
<protein>
    <submittedName>
        <fullName evidence="2">YqeG family HAD IIIA-type phosphatase</fullName>
    </submittedName>
</protein>
<feature type="transmembrane region" description="Helical" evidence="1">
    <location>
        <begin position="164"/>
        <end position="183"/>
    </location>
</feature>
<dbReference type="PANTHER" id="PTHR19288:SF25">
    <property type="entry name" value="PHOSPHATIDYLGLYCEROPHOSPHATASE GEP4, MITOCHONDRIAL"/>
    <property type="match status" value="1"/>
</dbReference>
<gene>
    <name evidence="2" type="ORF">JRV97_00205</name>
</gene>
<dbReference type="InterPro" id="IPR006549">
    <property type="entry name" value="HAD-SF_hydro_IIIA"/>
</dbReference>
<name>A0ABY8PQW5_9BACT</name>
<dbReference type="Pfam" id="PF00702">
    <property type="entry name" value="Hydrolase"/>
    <property type="match status" value="1"/>
</dbReference>
<dbReference type="InterPro" id="IPR023214">
    <property type="entry name" value="HAD_sf"/>
</dbReference>
<dbReference type="NCBIfam" id="TIGR01662">
    <property type="entry name" value="HAD-SF-IIIA"/>
    <property type="match status" value="1"/>
</dbReference>
<dbReference type="EMBL" id="CP069362">
    <property type="protein sequence ID" value="WGS65013.1"/>
    <property type="molecule type" value="Genomic_DNA"/>
</dbReference>
<dbReference type="PANTHER" id="PTHR19288">
    <property type="entry name" value="4-NITROPHENYLPHOSPHATASE-RELATED"/>
    <property type="match status" value="1"/>
</dbReference>
<dbReference type="InterPro" id="IPR036412">
    <property type="entry name" value="HAD-like_sf"/>
</dbReference>
<accession>A0ABY8PQW5</accession>
<dbReference type="RefSeq" id="WP_280999076.1">
    <property type="nucleotide sequence ID" value="NZ_CP069362.1"/>
</dbReference>
<sequence length="353" mass="42068">MSQTTAKSRKNYYKYIPIPYEHHSTIFDIDYEKLKKFGFSTILFDYDFTLAPWKQQIDEKTVKLFNKLISMGFKIAVVSNGPEERINNVKEKTYGKVKIYWRMKKPFSKKLKKVLEDINSKPEETVLIGDLFFTDILVGNKNRLYTILVNPYTYEIDSFYKKTVAIISKITYFIFFYTLGWFFRVMDLAVPNEFVDSVFDIDYKKLKNKNYQLLIFDFDNTLTTWRSEKLPEEIIKLFEKISKDFKIMIASNGKEYRFEGIKEQLVKYNIKVMGYSLKPFTFRIKKRIKEFGIESTHVALIGDQLFTDIIAGNKNGFYTIKVKPLSNKERFFTKILRFFEKISIKTMREKPKF</sequence>
<organism evidence="2 3">
    <name type="scientific">Marinitoga aeolica</name>
    <dbReference type="NCBI Taxonomy" id="2809031"/>
    <lineage>
        <taxon>Bacteria</taxon>
        <taxon>Thermotogati</taxon>
        <taxon>Thermotogota</taxon>
        <taxon>Thermotogae</taxon>
        <taxon>Petrotogales</taxon>
        <taxon>Petrotogaceae</taxon>
        <taxon>Marinitoga</taxon>
    </lineage>
</organism>
<dbReference type="Proteomes" id="UP001232493">
    <property type="component" value="Chromosome"/>
</dbReference>
<dbReference type="Pfam" id="PF09419">
    <property type="entry name" value="PGP_phosphatase"/>
    <property type="match status" value="1"/>
</dbReference>
<dbReference type="InterPro" id="IPR027706">
    <property type="entry name" value="PGP_Pase"/>
</dbReference>